<evidence type="ECO:0000256" key="2">
    <source>
        <dbReference type="ARBA" id="ARBA00022679"/>
    </source>
</evidence>
<protein>
    <recommendedName>
        <fullName evidence="4">Aspartate/glutamate leucyltransferase</fullName>
        <ecNumber evidence="4">2.3.2.29</ecNumber>
    </recommendedName>
</protein>
<dbReference type="Pfam" id="PF04377">
    <property type="entry name" value="ATE_C"/>
    <property type="match status" value="1"/>
</dbReference>
<dbReference type="InterPro" id="IPR007471">
    <property type="entry name" value="N-end_Aminoacyl_Trfase_N"/>
</dbReference>
<comment type="similarity">
    <text evidence="4">Belongs to the R-transferase family. Bpt subfamily.</text>
</comment>
<dbReference type="GO" id="GO:0004057">
    <property type="term" value="F:arginyl-tRNA--protein transferase activity"/>
    <property type="evidence" value="ECO:0007669"/>
    <property type="project" value="InterPro"/>
</dbReference>
<evidence type="ECO:0000256" key="4">
    <source>
        <dbReference type="HAMAP-Rule" id="MF_00689"/>
    </source>
</evidence>
<proteinExistence type="inferred from homology"/>
<organism evidence="7 8">
    <name type="scientific">Rhodoblastus acidophilus</name>
    <name type="common">Rhodopseudomonas acidophila</name>
    <dbReference type="NCBI Taxonomy" id="1074"/>
    <lineage>
        <taxon>Bacteria</taxon>
        <taxon>Pseudomonadati</taxon>
        <taxon>Pseudomonadota</taxon>
        <taxon>Alphaproteobacteria</taxon>
        <taxon>Hyphomicrobiales</taxon>
        <taxon>Rhodoblastaceae</taxon>
        <taxon>Rhodoblastus</taxon>
    </lineage>
</organism>
<evidence type="ECO:0000256" key="1">
    <source>
        <dbReference type="ARBA" id="ARBA00022490"/>
    </source>
</evidence>
<comment type="catalytic activity">
    <reaction evidence="4">
        <text>N-terminal L-aspartyl-[protein] + L-leucyl-tRNA(Leu) = N-terminal L-leucyl-L-aspartyl-[protein] + tRNA(Leu) + H(+)</text>
        <dbReference type="Rhea" id="RHEA:50420"/>
        <dbReference type="Rhea" id="RHEA-COMP:9613"/>
        <dbReference type="Rhea" id="RHEA-COMP:9622"/>
        <dbReference type="Rhea" id="RHEA-COMP:12669"/>
        <dbReference type="Rhea" id="RHEA-COMP:12674"/>
        <dbReference type="ChEBI" id="CHEBI:15378"/>
        <dbReference type="ChEBI" id="CHEBI:64720"/>
        <dbReference type="ChEBI" id="CHEBI:78442"/>
        <dbReference type="ChEBI" id="CHEBI:78494"/>
        <dbReference type="ChEBI" id="CHEBI:133042"/>
        <dbReference type="EC" id="2.3.2.29"/>
    </reaction>
</comment>
<dbReference type="InterPro" id="IPR017138">
    <property type="entry name" value="Asp_Glu_LeuTrfase"/>
</dbReference>
<dbReference type="NCBIfam" id="NF002343">
    <property type="entry name" value="PRK01305.1-4"/>
    <property type="match status" value="1"/>
</dbReference>
<dbReference type="PANTHER" id="PTHR21367:SF1">
    <property type="entry name" value="ARGINYL-TRNA--PROTEIN TRANSFERASE 1"/>
    <property type="match status" value="1"/>
</dbReference>
<dbReference type="AlphaFoldDB" id="A0A212RTH2"/>
<dbReference type="InterPro" id="IPR016181">
    <property type="entry name" value="Acyl_CoA_acyltransferase"/>
</dbReference>
<dbReference type="Pfam" id="PF04376">
    <property type="entry name" value="ATE_N"/>
    <property type="match status" value="1"/>
</dbReference>
<name>A0A212RTH2_RHOAC</name>
<dbReference type="GO" id="GO:0005737">
    <property type="term" value="C:cytoplasm"/>
    <property type="evidence" value="ECO:0007669"/>
    <property type="project" value="UniProtKB-SubCell"/>
</dbReference>
<evidence type="ECO:0000313" key="7">
    <source>
        <dbReference type="EMBL" id="SNB75972.1"/>
    </source>
</evidence>
<dbReference type="Proteomes" id="UP000198418">
    <property type="component" value="Unassembled WGS sequence"/>
</dbReference>
<comment type="subcellular location">
    <subcellularLocation>
        <location evidence="4">Cytoplasm</location>
    </subcellularLocation>
</comment>
<dbReference type="EC" id="2.3.2.29" evidence="4"/>
<evidence type="ECO:0000259" key="6">
    <source>
        <dbReference type="Pfam" id="PF04377"/>
    </source>
</evidence>
<keyword evidence="1 4" id="KW-0963">Cytoplasm</keyword>
<evidence type="ECO:0000259" key="5">
    <source>
        <dbReference type="Pfam" id="PF04376"/>
    </source>
</evidence>
<dbReference type="InterPro" id="IPR030700">
    <property type="entry name" value="N-end_Aminoacyl_Trfase"/>
</dbReference>
<dbReference type="OrthoDB" id="9782022at2"/>
<dbReference type="NCBIfam" id="NF002342">
    <property type="entry name" value="PRK01305.1-3"/>
    <property type="match status" value="1"/>
</dbReference>
<comment type="function">
    <text evidence="4">Functions in the N-end rule pathway of protein degradation where it conjugates Leu from its aminoacyl-tRNA to the N-termini of proteins containing an N-terminal aspartate or glutamate.</text>
</comment>
<feature type="domain" description="N-end rule aminoacyl transferase C-terminal" evidence="6">
    <location>
        <begin position="107"/>
        <end position="238"/>
    </location>
</feature>
<dbReference type="PIRSF" id="PIRSF037208">
    <property type="entry name" value="ATE_pro_prd"/>
    <property type="match status" value="1"/>
</dbReference>
<keyword evidence="3 4" id="KW-0012">Acyltransferase</keyword>
<dbReference type="NCBIfam" id="NF002346">
    <property type="entry name" value="PRK01305.2-3"/>
    <property type="match status" value="1"/>
</dbReference>
<feature type="domain" description="N-end aminoacyl transferase N-terminal" evidence="5">
    <location>
        <begin position="18"/>
        <end position="87"/>
    </location>
</feature>
<dbReference type="GO" id="GO:0008914">
    <property type="term" value="F:leucyl-tRNA--protein transferase activity"/>
    <property type="evidence" value="ECO:0007669"/>
    <property type="project" value="UniProtKB-UniRule"/>
</dbReference>
<evidence type="ECO:0000256" key="3">
    <source>
        <dbReference type="ARBA" id="ARBA00023315"/>
    </source>
</evidence>
<reference evidence="8" key="1">
    <citation type="submission" date="2017-06" db="EMBL/GenBank/DDBJ databases">
        <authorList>
            <person name="Varghese N."/>
            <person name="Submissions S."/>
        </authorList>
    </citation>
    <scope>NUCLEOTIDE SEQUENCE [LARGE SCALE GENOMIC DNA]</scope>
    <source>
        <strain evidence="8">DSM 137</strain>
    </source>
</reference>
<dbReference type="GO" id="GO:0071596">
    <property type="term" value="P:ubiquitin-dependent protein catabolic process via the N-end rule pathway"/>
    <property type="evidence" value="ECO:0007669"/>
    <property type="project" value="InterPro"/>
</dbReference>
<comment type="catalytic activity">
    <reaction evidence="4">
        <text>N-terminal L-glutamyl-[protein] + L-leucyl-tRNA(Leu) = N-terminal L-leucyl-L-glutamyl-[protein] + tRNA(Leu) + H(+)</text>
        <dbReference type="Rhea" id="RHEA:50412"/>
        <dbReference type="Rhea" id="RHEA-COMP:9613"/>
        <dbReference type="Rhea" id="RHEA-COMP:9622"/>
        <dbReference type="Rhea" id="RHEA-COMP:12664"/>
        <dbReference type="Rhea" id="RHEA-COMP:12668"/>
        <dbReference type="ChEBI" id="CHEBI:15378"/>
        <dbReference type="ChEBI" id="CHEBI:64721"/>
        <dbReference type="ChEBI" id="CHEBI:78442"/>
        <dbReference type="ChEBI" id="CHEBI:78494"/>
        <dbReference type="ChEBI" id="CHEBI:133041"/>
        <dbReference type="EC" id="2.3.2.29"/>
    </reaction>
</comment>
<accession>A0A212RTH2</accession>
<dbReference type="RefSeq" id="WP_088521312.1">
    <property type="nucleotide sequence ID" value="NZ_FYDG01000007.1"/>
</dbReference>
<keyword evidence="2 4" id="KW-0808">Transferase</keyword>
<dbReference type="HAMAP" id="MF_00689">
    <property type="entry name" value="Bpt"/>
    <property type="match status" value="1"/>
</dbReference>
<gene>
    <name evidence="4" type="primary">bpt</name>
    <name evidence="7" type="ORF">SAMN06265338_10774</name>
</gene>
<dbReference type="SUPFAM" id="SSF55729">
    <property type="entry name" value="Acyl-CoA N-acyltransferases (Nat)"/>
    <property type="match status" value="1"/>
</dbReference>
<sequence>MTSEPRDPPQFYLTSPAPCPYLPGREERKVFTHLVGRRAGVLNDALTHSGFRRSQTIAYRPACENCKACVSVRILCAEFSPNRTQKKLMARNADIYGDLAPARADVEQFRLFRSYLDSRHADGGMADMAMLDYGMMIEDSHVESRIALYRLPPVKNGLGPSPGPLAACCLTDVLEDGLSMVYSFYDPSLPRRSLGAYMILDHIEKAKALGLPHLYLGYWVEGSRKMDYKAQYLPQERLGPGGWTRVG</sequence>
<dbReference type="EMBL" id="FYDG01000007">
    <property type="protein sequence ID" value="SNB75972.1"/>
    <property type="molecule type" value="Genomic_DNA"/>
</dbReference>
<evidence type="ECO:0000313" key="8">
    <source>
        <dbReference type="Proteomes" id="UP000198418"/>
    </source>
</evidence>
<dbReference type="InterPro" id="IPR007472">
    <property type="entry name" value="N-end_Aminoacyl_Trfase_C"/>
</dbReference>
<dbReference type="PANTHER" id="PTHR21367">
    <property type="entry name" value="ARGININE-TRNA-PROTEIN TRANSFERASE 1"/>
    <property type="match status" value="1"/>
</dbReference>
<keyword evidence="8" id="KW-1185">Reference proteome</keyword>